<evidence type="ECO:0000256" key="5">
    <source>
        <dbReference type="ARBA" id="ARBA00047176"/>
    </source>
</evidence>
<comment type="function">
    <text evidence="3">Component of a hydro-lyase that catalyzes the dehydration of mevalonate 5-phosphate (MVA5P) to form trans-anhydromevalonate 5-phosphate (tAHMP). Involved in the archaeal mevalonate (MVA) pathway, which provides fundamental precursors for isoprenoid biosynthesis, such as isopentenyl diphosphate (IPP) and dimethylallyl diphosphate (DMAPP).</text>
</comment>
<dbReference type="SUPFAM" id="SSF52016">
    <property type="entry name" value="LeuD/IlvD-like"/>
    <property type="match status" value="1"/>
</dbReference>
<evidence type="ECO:0000259" key="6">
    <source>
        <dbReference type="Pfam" id="PF01989"/>
    </source>
</evidence>
<dbReference type="PANTHER" id="PTHR36577:SF3">
    <property type="entry name" value="DUF521 DOMAIN PROTEIN (AFU_ORTHOLOGUE AFUA_6G00490)"/>
    <property type="match status" value="1"/>
</dbReference>
<proteinExistence type="predicted"/>
<name>S5ZEC0_9CREN</name>
<sequence length="136" mass="14527">MKMRINGKPVVEGKASGEILFSPEPITFFGGVDPSSGKIVERGHPLYSQIIAGKILVFPHSKGSTVGSYILLRLARKGLAPAGIVSLRPDEVTIVGAIIGKIPMMTYVDINRDSLPLNGKRGFLEVSSSGAYLDVF</sequence>
<dbReference type="Pfam" id="PF01989">
    <property type="entry name" value="AcnX_swivel_put"/>
    <property type="match status" value="1"/>
</dbReference>
<dbReference type="HOGENOM" id="CLU_141583_2_0_2"/>
<evidence type="ECO:0000313" key="7">
    <source>
        <dbReference type="EMBL" id="AGT35443.1"/>
    </source>
</evidence>
<dbReference type="eggNOG" id="arCOG04279">
    <property type="taxonomic scope" value="Archaea"/>
</dbReference>
<dbReference type="PANTHER" id="PTHR36577">
    <property type="entry name" value="DUF521 DOMAIN PROTEIN (AFU_ORTHOLOGUE AFUA_6G00490)"/>
    <property type="match status" value="1"/>
</dbReference>
<protein>
    <recommendedName>
        <fullName evidence="5">phosphomevalonate dehydratase</fullName>
        <ecNumber evidence="5">4.2.1.182</ecNumber>
    </recommendedName>
</protein>
<dbReference type="Gene3D" id="3.50.30.10">
    <property type="entry name" value="Phosphohistidine domain"/>
    <property type="match status" value="1"/>
</dbReference>
<evidence type="ECO:0000256" key="3">
    <source>
        <dbReference type="ARBA" id="ARBA00045299"/>
    </source>
</evidence>
<dbReference type="GO" id="GO:0016829">
    <property type="term" value="F:lyase activity"/>
    <property type="evidence" value="ECO:0007669"/>
    <property type="project" value="UniProtKB-KW"/>
</dbReference>
<evidence type="ECO:0000256" key="1">
    <source>
        <dbReference type="ARBA" id="ARBA00023239"/>
    </source>
</evidence>
<reference evidence="7 8" key="1">
    <citation type="journal article" date="2013" name="Genome Announc.">
        <title>Complete Genomic Sequence of 'Thermofilum adornatus' Strain 1910bT, a Hyperthermophilic Anaerobic Organotrophic Crenarchaeon.</title>
        <authorList>
            <person name="Dominova I.N."/>
            <person name="Kublanov I.V."/>
            <person name="Podosokorskaya O.A."/>
            <person name="Derbikova K.S."/>
            <person name="Patrushev M.V."/>
            <person name="Toshchakov S.V."/>
        </authorList>
    </citation>
    <scope>NUCLEOTIDE SEQUENCE [LARGE SCALE GENOMIC DNA]</scope>
    <source>
        <strain evidence="8">1910b</strain>
    </source>
</reference>
<organism evidence="7 8">
    <name type="scientific">Thermofilum adornatum</name>
    <dbReference type="NCBI Taxonomy" id="1365176"/>
    <lineage>
        <taxon>Archaea</taxon>
        <taxon>Thermoproteota</taxon>
        <taxon>Thermoprotei</taxon>
        <taxon>Thermofilales</taxon>
        <taxon>Thermofilaceae</taxon>
        <taxon>Thermofilum</taxon>
    </lineage>
</organism>
<accession>S5ZEC0</accession>
<dbReference type="CDD" id="cd01356">
    <property type="entry name" value="AcnX_swivel"/>
    <property type="match status" value="1"/>
</dbReference>
<keyword evidence="8" id="KW-1185">Reference proteome</keyword>
<dbReference type="KEGG" id="thb:N186_05490"/>
<comment type="catalytic activity">
    <reaction evidence="2">
        <text>(R)-5-phosphomevalonate = (2E)-3-methyl-5-phosphooxypent-2-enoate + H2O</text>
        <dbReference type="Rhea" id="RHEA:78975"/>
        <dbReference type="ChEBI" id="CHEBI:15377"/>
        <dbReference type="ChEBI" id="CHEBI:58146"/>
        <dbReference type="ChEBI" id="CHEBI:229665"/>
        <dbReference type="EC" id="4.2.1.182"/>
    </reaction>
    <physiologicalReaction direction="left-to-right" evidence="2">
        <dbReference type="Rhea" id="RHEA:78976"/>
    </physiologicalReaction>
</comment>
<feature type="domain" description="Phosphomevalonate dehydratase small subunit-like" evidence="6">
    <location>
        <begin position="26"/>
        <end position="105"/>
    </location>
</feature>
<dbReference type="PATRIC" id="fig|1365176.7.peg.1087"/>
<dbReference type="Proteomes" id="UP000015543">
    <property type="component" value="Chromosome"/>
</dbReference>
<dbReference type="EC" id="4.2.1.182" evidence="5"/>
<evidence type="ECO:0000256" key="4">
    <source>
        <dbReference type="ARBA" id="ARBA00046520"/>
    </source>
</evidence>
<dbReference type="InterPro" id="IPR002840">
    <property type="entry name" value="PMDh-S-like_dom"/>
</dbReference>
<evidence type="ECO:0000256" key="2">
    <source>
        <dbReference type="ARBA" id="ARBA00045120"/>
    </source>
</evidence>
<gene>
    <name evidence="7" type="ORF">N186_05490</name>
</gene>
<dbReference type="AlphaFoldDB" id="S5ZEC0"/>
<dbReference type="EMBL" id="CP006646">
    <property type="protein sequence ID" value="AGT35443.1"/>
    <property type="molecule type" value="Genomic_DNA"/>
</dbReference>
<evidence type="ECO:0000313" key="8">
    <source>
        <dbReference type="Proteomes" id="UP000015543"/>
    </source>
</evidence>
<comment type="subunit">
    <text evidence="4">Heterodimer composed of a large subunit (PMDh-L) and a small subunit (PMDh-S).</text>
</comment>
<keyword evidence="1" id="KW-0456">Lyase</keyword>